<gene>
    <name evidence="2" type="ORF">ACHAWU_006349</name>
</gene>
<evidence type="ECO:0000313" key="3">
    <source>
        <dbReference type="Proteomes" id="UP001530293"/>
    </source>
</evidence>
<reference evidence="2 3" key="1">
    <citation type="submission" date="2024-10" db="EMBL/GenBank/DDBJ databases">
        <title>Updated reference genomes for cyclostephanoid diatoms.</title>
        <authorList>
            <person name="Roberts W.R."/>
            <person name="Alverson A.J."/>
        </authorList>
    </citation>
    <scope>NUCLEOTIDE SEQUENCE [LARGE SCALE GENOMIC DNA]</scope>
    <source>
        <strain evidence="2 3">AJA232-27</strain>
    </source>
</reference>
<feature type="signal peptide" evidence="1">
    <location>
        <begin position="1"/>
        <end position="28"/>
    </location>
</feature>
<dbReference type="Proteomes" id="UP001530293">
    <property type="component" value="Unassembled WGS sequence"/>
</dbReference>
<evidence type="ECO:0000256" key="1">
    <source>
        <dbReference type="SAM" id="SignalP"/>
    </source>
</evidence>
<organism evidence="2 3">
    <name type="scientific">Discostella pseudostelligera</name>
    <dbReference type="NCBI Taxonomy" id="259834"/>
    <lineage>
        <taxon>Eukaryota</taxon>
        <taxon>Sar</taxon>
        <taxon>Stramenopiles</taxon>
        <taxon>Ochrophyta</taxon>
        <taxon>Bacillariophyta</taxon>
        <taxon>Coscinodiscophyceae</taxon>
        <taxon>Thalassiosirophycidae</taxon>
        <taxon>Stephanodiscales</taxon>
        <taxon>Stephanodiscaceae</taxon>
        <taxon>Discostella</taxon>
    </lineage>
</organism>
<accession>A0ABD3M0A1</accession>
<proteinExistence type="predicted"/>
<comment type="caution">
    <text evidence="2">The sequence shown here is derived from an EMBL/GenBank/DDBJ whole genome shotgun (WGS) entry which is preliminary data.</text>
</comment>
<keyword evidence="3" id="KW-1185">Reference proteome</keyword>
<protein>
    <submittedName>
        <fullName evidence="2">Uncharacterized protein</fullName>
    </submittedName>
</protein>
<evidence type="ECO:0000313" key="2">
    <source>
        <dbReference type="EMBL" id="KAL3757396.1"/>
    </source>
</evidence>
<name>A0ABD3M0A1_9STRA</name>
<keyword evidence="1" id="KW-0732">Signal</keyword>
<dbReference type="AlphaFoldDB" id="A0ABD3M0A1"/>
<dbReference type="EMBL" id="JALLBG020000267">
    <property type="protein sequence ID" value="KAL3757396.1"/>
    <property type="molecule type" value="Genomic_DNA"/>
</dbReference>
<feature type="chain" id="PRO_5044859313" evidence="1">
    <location>
        <begin position="29"/>
        <end position="131"/>
    </location>
</feature>
<sequence length="131" mass="14286">MDSSKRQGHLLCSAFAIAILAVLRSASAWTPTAINQRSRTGMFPSSLLSTPDAANPCWQDNYDSEDDCLSTIYSAAFVAEEWIKSMPCGKDADCLPENLSHPGTMGDSGVEKVDVMEFLNIRKAVPVTEKR</sequence>